<accession>A0ABR3ER25</accession>
<gene>
    <name evidence="1" type="ORF">V5O48_016698</name>
</gene>
<name>A0ABR3ER25_9AGAR</name>
<protein>
    <submittedName>
        <fullName evidence="1">Uncharacterized protein</fullName>
    </submittedName>
</protein>
<comment type="caution">
    <text evidence="1">The sequence shown here is derived from an EMBL/GenBank/DDBJ whole genome shotgun (WGS) entry which is preliminary data.</text>
</comment>
<evidence type="ECO:0000313" key="1">
    <source>
        <dbReference type="EMBL" id="KAL0565326.1"/>
    </source>
</evidence>
<dbReference type="EMBL" id="JBAHYK010002318">
    <property type="protein sequence ID" value="KAL0565326.1"/>
    <property type="molecule type" value="Genomic_DNA"/>
</dbReference>
<sequence length="70" mass="7809">MPLPLPLDDTSLAALRDNAQRTLSSNQLEKLEIAHEAITAEWDGRVEKLATYVETLKCPICLELLHNPVV</sequence>
<proteinExistence type="predicted"/>
<dbReference type="Proteomes" id="UP001465976">
    <property type="component" value="Unassembled WGS sequence"/>
</dbReference>
<dbReference type="SUPFAM" id="SSF57850">
    <property type="entry name" value="RING/U-box"/>
    <property type="match status" value="1"/>
</dbReference>
<evidence type="ECO:0000313" key="2">
    <source>
        <dbReference type="Proteomes" id="UP001465976"/>
    </source>
</evidence>
<organism evidence="1 2">
    <name type="scientific">Marasmius crinis-equi</name>
    <dbReference type="NCBI Taxonomy" id="585013"/>
    <lineage>
        <taxon>Eukaryota</taxon>
        <taxon>Fungi</taxon>
        <taxon>Dikarya</taxon>
        <taxon>Basidiomycota</taxon>
        <taxon>Agaricomycotina</taxon>
        <taxon>Agaricomycetes</taxon>
        <taxon>Agaricomycetidae</taxon>
        <taxon>Agaricales</taxon>
        <taxon>Marasmiineae</taxon>
        <taxon>Marasmiaceae</taxon>
        <taxon>Marasmius</taxon>
    </lineage>
</organism>
<reference evidence="1 2" key="1">
    <citation type="submission" date="2024-02" db="EMBL/GenBank/DDBJ databases">
        <title>A draft genome for the cacao thread blight pathogen Marasmius crinis-equi.</title>
        <authorList>
            <person name="Cohen S.P."/>
            <person name="Baruah I.K."/>
            <person name="Amoako-Attah I."/>
            <person name="Bukari Y."/>
            <person name="Meinhardt L.W."/>
            <person name="Bailey B.A."/>
        </authorList>
    </citation>
    <scope>NUCLEOTIDE SEQUENCE [LARGE SCALE GENOMIC DNA]</scope>
    <source>
        <strain evidence="1 2">GH-76</strain>
    </source>
</reference>
<keyword evidence="2" id="KW-1185">Reference proteome</keyword>